<evidence type="ECO:0000256" key="1">
    <source>
        <dbReference type="ARBA" id="ARBA00023235"/>
    </source>
</evidence>
<dbReference type="Pfam" id="PF05025">
    <property type="entry name" value="RbsD_FucU"/>
    <property type="match status" value="1"/>
</dbReference>
<dbReference type="GO" id="GO:0006004">
    <property type="term" value="P:fucose metabolic process"/>
    <property type="evidence" value="ECO:0007669"/>
    <property type="project" value="TreeGrafter"/>
</dbReference>
<dbReference type="STRING" id="52670.A0A2I4BIF7"/>
<sequence length="156" mass="17304">MVVLKGIPSVLSPDLLYVLAKMGHGDDLVLADVNFPSSSICACGPREVRADGLGIPQLLEAILKLLPLDNYVPPSTVMDLVDSDKQRCLNVPVWATYTQLLSQAGTKIPPEKMERFAFYERAKKAYAVVATGCVFLHLNRPFCTNILIKYIFLFFI</sequence>
<dbReference type="InterPro" id="IPR007721">
    <property type="entry name" value="RbsD_FucU"/>
</dbReference>
<evidence type="ECO:0000256" key="3">
    <source>
        <dbReference type="ARBA" id="ARBA00038859"/>
    </source>
</evidence>
<dbReference type="RefSeq" id="XP_013867530.1">
    <property type="nucleotide sequence ID" value="XM_014012076.1"/>
</dbReference>
<dbReference type="InterPro" id="IPR023750">
    <property type="entry name" value="RbsD-like_sf"/>
</dbReference>
<comment type="catalytic activity">
    <reaction evidence="2">
        <text>alpha-L-fucose = beta-L-fucose</text>
        <dbReference type="Rhea" id="RHEA:25580"/>
        <dbReference type="ChEBI" id="CHEBI:42548"/>
        <dbReference type="ChEBI" id="CHEBI:42589"/>
        <dbReference type="EC" id="5.1.3.29"/>
    </reaction>
</comment>
<dbReference type="GO" id="GO:0036373">
    <property type="term" value="F:L-fucose mutarotase activity"/>
    <property type="evidence" value="ECO:0007669"/>
    <property type="project" value="UniProtKB-EC"/>
</dbReference>
<dbReference type="Proteomes" id="UP000192220">
    <property type="component" value="Unplaced"/>
</dbReference>
<dbReference type="InterPro" id="IPR050443">
    <property type="entry name" value="RbsD/FucU_mutarotase"/>
</dbReference>
<dbReference type="CTD" id="282969"/>
<dbReference type="GeneID" id="106520051"/>
<keyword evidence="1" id="KW-0413">Isomerase</keyword>
<evidence type="ECO:0000256" key="2">
    <source>
        <dbReference type="ARBA" id="ARBA00036324"/>
    </source>
</evidence>
<evidence type="ECO:0000313" key="5">
    <source>
        <dbReference type="RefSeq" id="XP_013867530.1"/>
    </source>
</evidence>
<reference evidence="5" key="1">
    <citation type="submission" date="2025-08" db="UniProtKB">
        <authorList>
            <consortium name="RefSeq"/>
        </authorList>
    </citation>
    <scope>IDENTIFICATION</scope>
</reference>
<protein>
    <recommendedName>
        <fullName evidence="3">L-fucose mutarotase</fullName>
        <ecNumber evidence="3">5.1.3.29</ecNumber>
    </recommendedName>
</protein>
<dbReference type="PANTHER" id="PTHR31690:SF4">
    <property type="entry name" value="FUCOSE MUTAROTASE"/>
    <property type="match status" value="1"/>
</dbReference>
<proteinExistence type="predicted"/>
<evidence type="ECO:0000313" key="4">
    <source>
        <dbReference type="Proteomes" id="UP000192220"/>
    </source>
</evidence>
<dbReference type="OrthoDB" id="10011710at2759"/>
<gene>
    <name evidence="5" type="primary">fuom</name>
</gene>
<dbReference type="Gene3D" id="3.40.1650.10">
    <property type="entry name" value="RbsD-like domain"/>
    <property type="match status" value="1"/>
</dbReference>
<dbReference type="AlphaFoldDB" id="A0A2I4BIF7"/>
<dbReference type="SUPFAM" id="SSF102546">
    <property type="entry name" value="RbsD-like"/>
    <property type="match status" value="1"/>
</dbReference>
<dbReference type="EC" id="5.1.3.29" evidence="3"/>
<organism evidence="4 5">
    <name type="scientific">Austrofundulus limnaeus</name>
    <name type="common">Annual killifish</name>
    <dbReference type="NCBI Taxonomy" id="52670"/>
    <lineage>
        <taxon>Eukaryota</taxon>
        <taxon>Metazoa</taxon>
        <taxon>Chordata</taxon>
        <taxon>Craniata</taxon>
        <taxon>Vertebrata</taxon>
        <taxon>Euteleostomi</taxon>
        <taxon>Actinopterygii</taxon>
        <taxon>Neopterygii</taxon>
        <taxon>Teleostei</taxon>
        <taxon>Neoteleostei</taxon>
        <taxon>Acanthomorphata</taxon>
        <taxon>Ovalentaria</taxon>
        <taxon>Atherinomorphae</taxon>
        <taxon>Cyprinodontiformes</taxon>
        <taxon>Rivulidae</taxon>
        <taxon>Austrofundulus</taxon>
    </lineage>
</organism>
<dbReference type="GO" id="GO:0042806">
    <property type="term" value="F:fucose binding"/>
    <property type="evidence" value="ECO:0007669"/>
    <property type="project" value="TreeGrafter"/>
</dbReference>
<accession>A0A2I4BIF7</accession>
<name>A0A2I4BIF7_AUSLI</name>
<dbReference type="InParanoid" id="A0A2I4BIF7"/>
<keyword evidence="4" id="KW-1185">Reference proteome</keyword>
<dbReference type="PANTHER" id="PTHR31690">
    <property type="entry name" value="FUCOSE MUTAROTASE"/>
    <property type="match status" value="1"/>
</dbReference>